<gene>
    <name evidence="2" type="ORF">UFOPK1722_00268</name>
</gene>
<feature type="region of interest" description="Disordered" evidence="1">
    <location>
        <begin position="37"/>
        <end position="60"/>
    </location>
</feature>
<dbReference type="EMBL" id="CAEZTS010000014">
    <property type="protein sequence ID" value="CAB4569299.1"/>
    <property type="molecule type" value="Genomic_DNA"/>
</dbReference>
<accession>A0A6J6E1Z1</accession>
<reference evidence="2" key="1">
    <citation type="submission" date="2020-05" db="EMBL/GenBank/DDBJ databases">
        <authorList>
            <person name="Chiriac C."/>
            <person name="Salcher M."/>
            <person name="Ghai R."/>
            <person name="Kavagutti S V."/>
        </authorList>
    </citation>
    <scope>NUCLEOTIDE SEQUENCE</scope>
</reference>
<protein>
    <submittedName>
        <fullName evidence="2">Unannotated protein</fullName>
    </submittedName>
</protein>
<feature type="compositionally biased region" description="Basic and acidic residues" evidence="1">
    <location>
        <begin position="51"/>
        <end position="60"/>
    </location>
</feature>
<name>A0A6J6E1Z1_9ZZZZ</name>
<dbReference type="AlphaFoldDB" id="A0A6J6E1Z1"/>
<evidence type="ECO:0000313" key="2">
    <source>
        <dbReference type="EMBL" id="CAB4569299.1"/>
    </source>
</evidence>
<organism evidence="2">
    <name type="scientific">freshwater metagenome</name>
    <dbReference type="NCBI Taxonomy" id="449393"/>
    <lineage>
        <taxon>unclassified sequences</taxon>
        <taxon>metagenomes</taxon>
        <taxon>ecological metagenomes</taxon>
    </lineage>
</organism>
<evidence type="ECO:0000256" key="1">
    <source>
        <dbReference type="SAM" id="MobiDB-lite"/>
    </source>
</evidence>
<proteinExistence type="predicted"/>
<sequence length="60" mass="6704">MAYFFSLACRAGTTKRQICHSTTGSARMRPPYSEIRNRALKPSSGPSVKKSQLDTRSGRR</sequence>